<feature type="transmembrane region" description="Helical" evidence="1">
    <location>
        <begin position="91"/>
        <end position="118"/>
    </location>
</feature>
<reference evidence="2 3" key="1">
    <citation type="submission" date="2017-07" db="EMBL/GenBank/DDBJ databases">
        <authorList>
            <person name="Sun Z.S."/>
            <person name="Albrecht U."/>
            <person name="Echele G."/>
            <person name="Lee C.C."/>
        </authorList>
    </citation>
    <scope>NUCLEOTIDE SEQUENCE [LARGE SCALE GENOMIC DNA]</scope>
    <source>
        <strain evidence="3">type strain: KCTC 22618</strain>
    </source>
</reference>
<dbReference type="Pfam" id="PF10990">
    <property type="entry name" value="DUF2809"/>
    <property type="match status" value="1"/>
</dbReference>
<sequence length="126" mass="14544">MDKNRFRFDGKSFIICIILFLVELVIAKTSGFIRHTFGDFLVVILLYYFVKSFINTEPKKIAIGVLCFSFLVEILQYFKIVEILGVQDNKLMRIVIGSTFSFGDLIAYTLGIITVYFIETYRVKTA</sequence>
<dbReference type="OrthoDB" id="5360192at2"/>
<name>A0A238UDZ6_9FLAO</name>
<keyword evidence="3" id="KW-1185">Reference proteome</keyword>
<dbReference type="KEGG" id="tje:TJEJU_3045"/>
<dbReference type="EMBL" id="LT899436">
    <property type="protein sequence ID" value="SNR16704.1"/>
    <property type="molecule type" value="Genomic_DNA"/>
</dbReference>
<dbReference type="InterPro" id="IPR021257">
    <property type="entry name" value="DUF2809"/>
</dbReference>
<gene>
    <name evidence="2" type="ORF">TJEJU_3045</name>
</gene>
<feature type="transmembrane region" description="Helical" evidence="1">
    <location>
        <begin position="37"/>
        <end position="54"/>
    </location>
</feature>
<proteinExistence type="predicted"/>
<keyword evidence="1" id="KW-0472">Membrane</keyword>
<dbReference type="RefSeq" id="WP_095073430.1">
    <property type="nucleotide sequence ID" value="NZ_LT899436.1"/>
</dbReference>
<accession>A0A238UDZ6</accession>
<dbReference type="Proteomes" id="UP000215214">
    <property type="component" value="Chromosome TJEJU"/>
</dbReference>
<evidence type="ECO:0000256" key="1">
    <source>
        <dbReference type="SAM" id="Phobius"/>
    </source>
</evidence>
<evidence type="ECO:0000313" key="3">
    <source>
        <dbReference type="Proteomes" id="UP000215214"/>
    </source>
</evidence>
<organism evidence="2 3">
    <name type="scientific">Tenacibaculum jejuense</name>
    <dbReference type="NCBI Taxonomy" id="584609"/>
    <lineage>
        <taxon>Bacteria</taxon>
        <taxon>Pseudomonadati</taxon>
        <taxon>Bacteroidota</taxon>
        <taxon>Flavobacteriia</taxon>
        <taxon>Flavobacteriales</taxon>
        <taxon>Flavobacteriaceae</taxon>
        <taxon>Tenacibaculum</taxon>
    </lineage>
</organism>
<protein>
    <recommendedName>
        <fullName evidence="4">DUF2809 domain-containing protein</fullName>
    </recommendedName>
</protein>
<dbReference type="AlphaFoldDB" id="A0A238UDZ6"/>
<keyword evidence="1" id="KW-1133">Transmembrane helix</keyword>
<feature type="transmembrane region" description="Helical" evidence="1">
    <location>
        <begin position="61"/>
        <end position="79"/>
    </location>
</feature>
<evidence type="ECO:0008006" key="4">
    <source>
        <dbReference type="Google" id="ProtNLM"/>
    </source>
</evidence>
<evidence type="ECO:0000313" key="2">
    <source>
        <dbReference type="EMBL" id="SNR16704.1"/>
    </source>
</evidence>
<keyword evidence="1" id="KW-0812">Transmembrane</keyword>